<organism evidence="2 3">
    <name type="scientific">Fusarium oxysporum</name>
    <name type="common">Fusarium vascular wilt</name>
    <dbReference type="NCBI Taxonomy" id="5507"/>
    <lineage>
        <taxon>Eukaryota</taxon>
        <taxon>Fungi</taxon>
        <taxon>Dikarya</taxon>
        <taxon>Ascomycota</taxon>
        <taxon>Pezizomycotina</taxon>
        <taxon>Sordariomycetes</taxon>
        <taxon>Hypocreomycetidae</taxon>
        <taxon>Hypocreales</taxon>
        <taxon>Nectriaceae</taxon>
        <taxon>Fusarium</taxon>
        <taxon>Fusarium oxysporum species complex</taxon>
    </lineage>
</organism>
<evidence type="ECO:0000313" key="3">
    <source>
        <dbReference type="Proteomes" id="UP000285860"/>
    </source>
</evidence>
<proteinExistence type="predicted"/>
<dbReference type="VEuPathDB" id="FungiDB:FOXG_05582"/>
<dbReference type="AlphaFoldDB" id="A0A420PPG6"/>
<dbReference type="PROSITE" id="PS50007">
    <property type="entry name" value="PIPLC_X_DOMAIN"/>
    <property type="match status" value="1"/>
</dbReference>
<dbReference type="Proteomes" id="UP000285860">
    <property type="component" value="Unassembled WGS sequence"/>
</dbReference>
<dbReference type="SUPFAM" id="SSF51695">
    <property type="entry name" value="PLC-like phosphodiesterases"/>
    <property type="match status" value="1"/>
</dbReference>
<feature type="domain" description="GP-PDE" evidence="1">
    <location>
        <begin position="14"/>
        <end position="131"/>
    </location>
</feature>
<name>A0A420PPG6_FUSOX</name>
<comment type="caution">
    <text evidence="2">The sequence shown here is derived from an EMBL/GenBank/DDBJ whole genome shotgun (WGS) entry which is preliminary data.</text>
</comment>
<dbReference type="PANTHER" id="PTHR46211">
    <property type="entry name" value="GLYCEROPHOSPHORYL DIESTER PHOSPHODIESTERASE"/>
    <property type="match status" value="1"/>
</dbReference>
<dbReference type="InterPro" id="IPR017946">
    <property type="entry name" value="PLC-like_Pdiesterase_TIM-brl"/>
</dbReference>
<accession>A0A420PPG6</accession>
<dbReference type="EMBL" id="MRCY01000148">
    <property type="protein sequence ID" value="RKK94443.1"/>
    <property type="molecule type" value="Genomic_DNA"/>
</dbReference>
<gene>
    <name evidence="2" type="ORF">BFJ68_g15169</name>
</gene>
<dbReference type="VEuPathDB" id="FungiDB:FOIG_13669"/>
<protein>
    <recommendedName>
        <fullName evidence="1">GP-PDE domain-containing protein</fullName>
    </recommendedName>
</protein>
<dbReference type="Pfam" id="PF03009">
    <property type="entry name" value="GDPD"/>
    <property type="match status" value="1"/>
</dbReference>
<sequence length="312" mass="36015">MNYIEYIANPHRQCAIVAHRGLWNEAPENSLLSIRRAMEAGYNVVEIDVRRTADGEFLLLHDSTLDRMAGIDKKPEELTLEELISLSLRNRDGSPNNPFTKEKVPSLRDVFELTRNKIFIHLDIKHRHVIPEVLGYAQKMGIEKQVDFWADLKTELDLAWIKANITTHNVPFIARTHLEHDDWREQANLALDLKPLICEASFRDLSQVDALEDCSGLASPRFRRMRWRHCGLFSPRLIEEQLRQQNGIVRRTGGVRACFLDDLIIAALHFRFLPHHRQLPEVTLHIAINNTYHYKLQSSAEAGLVSCAWHAL</sequence>
<dbReference type="GO" id="GO:0008081">
    <property type="term" value="F:phosphoric diester hydrolase activity"/>
    <property type="evidence" value="ECO:0007669"/>
    <property type="project" value="InterPro"/>
</dbReference>
<dbReference type="PANTHER" id="PTHR46211:SF14">
    <property type="entry name" value="GLYCEROPHOSPHODIESTER PHOSPHODIESTERASE"/>
    <property type="match status" value="1"/>
</dbReference>
<dbReference type="InterPro" id="IPR030395">
    <property type="entry name" value="GP_PDE_dom"/>
</dbReference>
<dbReference type="GO" id="GO:0006629">
    <property type="term" value="P:lipid metabolic process"/>
    <property type="evidence" value="ECO:0007669"/>
    <property type="project" value="InterPro"/>
</dbReference>
<evidence type="ECO:0000259" key="1">
    <source>
        <dbReference type="PROSITE" id="PS51704"/>
    </source>
</evidence>
<dbReference type="VEuPathDB" id="FungiDB:FOZG_08055"/>
<dbReference type="PROSITE" id="PS51704">
    <property type="entry name" value="GP_PDE"/>
    <property type="match status" value="1"/>
</dbReference>
<evidence type="ECO:0000313" key="2">
    <source>
        <dbReference type="EMBL" id="RKK94443.1"/>
    </source>
</evidence>
<dbReference type="CDD" id="cd08566">
    <property type="entry name" value="GDPD_AtGDE_like"/>
    <property type="match status" value="1"/>
</dbReference>
<dbReference type="VEuPathDB" id="FungiDB:FOMG_17228"/>
<dbReference type="VEuPathDB" id="FungiDB:FOC4_g10001557"/>
<dbReference type="Gene3D" id="3.20.20.190">
    <property type="entry name" value="Phosphatidylinositol (PI) phosphodiesterase"/>
    <property type="match status" value="1"/>
</dbReference>
<dbReference type="VEuPathDB" id="FungiDB:FOC1_g10000411"/>
<reference evidence="2 3" key="1">
    <citation type="journal article" date="2018" name="Sci. Rep.">
        <title>Characterisation of pathogen-specific regions and novel effector candidates in Fusarium oxysporum f. sp. cepae.</title>
        <authorList>
            <person name="Armitage A.D."/>
            <person name="Taylor A."/>
            <person name="Sobczyk M.K."/>
            <person name="Baxter L."/>
            <person name="Greenfield B.P."/>
            <person name="Bates H.J."/>
            <person name="Wilson F."/>
            <person name="Jackson A.C."/>
            <person name="Ott S."/>
            <person name="Harrison R.J."/>
            <person name="Clarkson J.P."/>
        </authorList>
    </citation>
    <scope>NUCLEOTIDE SEQUENCE [LARGE SCALE GENOMIC DNA]</scope>
    <source>
        <strain evidence="2 3">Fo_A28</strain>
    </source>
</reference>